<dbReference type="AlphaFoldDB" id="M3A9M5"/>
<accession>M3A9M5</accession>
<organism evidence="1 2">
    <name type="scientific">Streptomyces mobaraensis (strain ATCC 29032 / DSM 40847 / JCM 4168 / NBRC 13819 / NCIMB 11159 / IPCR 16-22)</name>
    <dbReference type="NCBI Taxonomy" id="1223523"/>
    <lineage>
        <taxon>Bacteria</taxon>
        <taxon>Bacillati</taxon>
        <taxon>Actinomycetota</taxon>
        <taxon>Actinomycetes</taxon>
        <taxon>Kitasatosporales</taxon>
        <taxon>Streptomycetaceae</taxon>
        <taxon>Streptomyces</taxon>
    </lineage>
</organism>
<sequence length="49" mass="5114">MYPHASTKDELIESVVDEAYGEIEAPAAAGSADWREAAGRCPRTGCGSS</sequence>
<reference evidence="1 2" key="1">
    <citation type="journal article" date="2013" name="Genome Announc.">
        <title>Whole-Genome Shotgun Assembly and Analysis of the Genome of Streptomyces mobaraensis DSM 40847, a Strain for Industrial Production of Microbial Transglutaminase.</title>
        <authorList>
            <person name="Yang H."/>
            <person name="He T."/>
            <person name="Wu W."/>
            <person name="Zhu W."/>
            <person name="Lu B."/>
            <person name="Sun W."/>
        </authorList>
    </citation>
    <scope>NUCLEOTIDE SEQUENCE [LARGE SCALE GENOMIC DNA]</scope>
    <source>
        <strain evidence="1 2">DSM 40847</strain>
    </source>
</reference>
<dbReference type="Proteomes" id="UP000011740">
    <property type="component" value="Unassembled WGS sequence"/>
</dbReference>
<dbReference type="Gene3D" id="1.10.357.10">
    <property type="entry name" value="Tetracycline Repressor, domain 2"/>
    <property type="match status" value="1"/>
</dbReference>
<name>M3A9M5_STRM1</name>
<comment type="caution">
    <text evidence="1">The sequence shown here is derived from an EMBL/GenBank/DDBJ whole genome shotgun (WGS) entry which is preliminary data.</text>
</comment>
<proteinExistence type="predicted"/>
<dbReference type="PATRIC" id="fig|1223523.3.peg.737"/>
<evidence type="ECO:0000313" key="1">
    <source>
        <dbReference type="EMBL" id="EMF01874.1"/>
    </source>
</evidence>
<dbReference type="EMBL" id="AORZ01000006">
    <property type="protein sequence ID" value="EMF01874.1"/>
    <property type="molecule type" value="Genomic_DNA"/>
</dbReference>
<protein>
    <submittedName>
        <fullName evidence="1">TetR family transcriptional regulator</fullName>
    </submittedName>
</protein>
<gene>
    <name evidence="1" type="ORF">H340_03619</name>
</gene>
<dbReference type="RefSeq" id="WP_004939513.1">
    <property type="nucleotide sequence ID" value="NZ_AORZ01000006.1"/>
</dbReference>
<evidence type="ECO:0000313" key="2">
    <source>
        <dbReference type="Proteomes" id="UP000011740"/>
    </source>
</evidence>